<evidence type="ECO:0000256" key="2">
    <source>
        <dbReference type="ARBA" id="ARBA00022771"/>
    </source>
</evidence>
<dbReference type="EMBL" id="FXTI01000002">
    <property type="protein sequence ID" value="SMO47722.1"/>
    <property type="molecule type" value="Genomic_DNA"/>
</dbReference>
<gene>
    <name evidence="7" type="ORF">SAMN06264849_102172</name>
</gene>
<dbReference type="OrthoDB" id="9811543at2"/>
<dbReference type="InterPro" id="IPR037187">
    <property type="entry name" value="DnaK_N"/>
</dbReference>
<dbReference type="PANTHER" id="PTHR33823:SF4">
    <property type="entry name" value="GENERAL STRESS PROTEIN 16O"/>
    <property type="match status" value="1"/>
</dbReference>
<dbReference type="PROSITE" id="PS51128">
    <property type="entry name" value="ZF_DKSA_2"/>
    <property type="match status" value="1"/>
</dbReference>
<feature type="zinc finger region" description="dksA C4-type" evidence="4">
    <location>
        <begin position="92"/>
        <end position="116"/>
    </location>
</feature>
<keyword evidence="8" id="KW-1185">Reference proteome</keyword>
<dbReference type="GO" id="GO:0008270">
    <property type="term" value="F:zinc ion binding"/>
    <property type="evidence" value="ECO:0007669"/>
    <property type="project" value="UniProtKB-KW"/>
</dbReference>
<evidence type="ECO:0000256" key="3">
    <source>
        <dbReference type="ARBA" id="ARBA00022833"/>
    </source>
</evidence>
<dbReference type="InterPro" id="IPR014240">
    <property type="entry name" value="YteA"/>
</dbReference>
<evidence type="ECO:0000313" key="7">
    <source>
        <dbReference type="EMBL" id="SMO47722.1"/>
    </source>
</evidence>
<accession>A0A521BKV5</accession>
<feature type="domain" description="Zinc finger DksA/TraR C4-type" evidence="6">
    <location>
        <begin position="87"/>
        <end position="115"/>
    </location>
</feature>
<dbReference type="Proteomes" id="UP000315636">
    <property type="component" value="Unassembled WGS sequence"/>
</dbReference>
<protein>
    <submittedName>
        <fullName evidence="7">Transcriptional regulator, TraR/DksA family</fullName>
    </submittedName>
</protein>
<feature type="region of interest" description="Disordered" evidence="5">
    <location>
        <begin position="1"/>
        <end position="54"/>
    </location>
</feature>
<evidence type="ECO:0000256" key="5">
    <source>
        <dbReference type="SAM" id="MobiDB-lite"/>
    </source>
</evidence>
<evidence type="ECO:0000256" key="4">
    <source>
        <dbReference type="PROSITE-ProRule" id="PRU00510"/>
    </source>
</evidence>
<keyword evidence="2" id="KW-0863">Zinc-finger</keyword>
<feature type="region of interest" description="Disordered" evidence="5">
    <location>
        <begin position="199"/>
        <end position="230"/>
    </location>
</feature>
<dbReference type="RefSeq" id="WP_142504480.1">
    <property type="nucleotide sequence ID" value="NZ_FXTI01000002.1"/>
</dbReference>
<keyword evidence="3" id="KW-0862">Zinc</keyword>
<name>A0A521BKV5_9BACL</name>
<dbReference type="Gene3D" id="1.20.120.910">
    <property type="entry name" value="DksA, coiled-coil domain"/>
    <property type="match status" value="1"/>
</dbReference>
<proteinExistence type="predicted"/>
<dbReference type="Pfam" id="PF01258">
    <property type="entry name" value="zf-dskA_traR"/>
    <property type="match status" value="1"/>
</dbReference>
<feature type="compositionally biased region" description="Basic and acidic residues" evidence="5">
    <location>
        <begin position="8"/>
        <end position="32"/>
    </location>
</feature>
<keyword evidence="1" id="KW-0479">Metal-binding</keyword>
<evidence type="ECO:0000256" key="1">
    <source>
        <dbReference type="ARBA" id="ARBA00022723"/>
    </source>
</evidence>
<dbReference type="SUPFAM" id="SSF109635">
    <property type="entry name" value="DnaK suppressor protein DksA, alpha-hairpin domain"/>
    <property type="match status" value="1"/>
</dbReference>
<dbReference type="InterPro" id="IPR000962">
    <property type="entry name" value="Znf_DskA_TraR"/>
</dbReference>
<dbReference type="AlphaFoldDB" id="A0A521BKV5"/>
<reference evidence="7 8" key="1">
    <citation type="submission" date="2017-05" db="EMBL/GenBank/DDBJ databases">
        <authorList>
            <person name="Varghese N."/>
            <person name="Submissions S."/>
        </authorList>
    </citation>
    <scope>NUCLEOTIDE SEQUENCE [LARGE SCALE GENOMIC DNA]</scope>
    <source>
        <strain evidence="7 8">DSM 45474</strain>
    </source>
</reference>
<dbReference type="PANTHER" id="PTHR33823">
    <property type="entry name" value="RNA POLYMERASE-BINDING TRANSCRIPTION FACTOR DKSA-RELATED"/>
    <property type="match status" value="1"/>
</dbReference>
<evidence type="ECO:0000313" key="8">
    <source>
        <dbReference type="Proteomes" id="UP000315636"/>
    </source>
</evidence>
<dbReference type="SUPFAM" id="SSF57716">
    <property type="entry name" value="Glucocorticoid receptor-like (DNA-binding domain)"/>
    <property type="match status" value="1"/>
</dbReference>
<feature type="compositionally biased region" description="Basic and acidic residues" evidence="5">
    <location>
        <begin position="214"/>
        <end position="230"/>
    </location>
</feature>
<sequence length="230" mass="26837">MTEQQQAELKKQLDMEKSRLTRKLDENQHYGMEEGMNNSVGELSGYDNHPADLGTELFERGKDLALNEEDEERLEAIEMALLRMEEGQYGKCVVCGKEIPYERLKAVPETSYCMEHQRETDLSNRRPVEEKIIHPPFGDHFHDQKEASFYDAEDSWQEVERYGTSNPPDYFREGKDYNELTVDHDERHGYVDDVEHIPVAGLDGRPSDILSEITHNDATRRKEKEEDQEE</sequence>
<evidence type="ECO:0000259" key="6">
    <source>
        <dbReference type="Pfam" id="PF01258"/>
    </source>
</evidence>
<organism evidence="7 8">
    <name type="scientific">Melghirimyces algeriensis</name>
    <dbReference type="NCBI Taxonomy" id="910412"/>
    <lineage>
        <taxon>Bacteria</taxon>
        <taxon>Bacillati</taxon>
        <taxon>Bacillota</taxon>
        <taxon>Bacilli</taxon>
        <taxon>Bacillales</taxon>
        <taxon>Thermoactinomycetaceae</taxon>
        <taxon>Melghirimyces</taxon>
    </lineage>
</organism>
<dbReference type="NCBIfam" id="TIGR02890">
    <property type="entry name" value="bacill_yteA"/>
    <property type="match status" value="1"/>
</dbReference>